<dbReference type="InterPro" id="IPR002816">
    <property type="entry name" value="TraB/PrgY/GumN_fam"/>
</dbReference>
<dbReference type="InterPro" id="IPR047111">
    <property type="entry name" value="YbaP-like"/>
</dbReference>
<dbReference type="Proteomes" id="UP000006048">
    <property type="component" value="Chromosome"/>
</dbReference>
<keyword evidence="3" id="KW-1185">Reference proteome</keyword>
<dbReference type="KEGG" id="tpx:Turpa_2207"/>
<evidence type="ECO:0000313" key="2">
    <source>
        <dbReference type="EMBL" id="AFM12852.1"/>
    </source>
</evidence>
<organism evidence="2 3">
    <name type="scientific">Turneriella parva (strain ATCC BAA-1111 / DSM 21527 / NCTC 11395 / H)</name>
    <name type="common">Leptospira parva</name>
    <dbReference type="NCBI Taxonomy" id="869212"/>
    <lineage>
        <taxon>Bacteria</taxon>
        <taxon>Pseudomonadati</taxon>
        <taxon>Spirochaetota</taxon>
        <taxon>Spirochaetia</taxon>
        <taxon>Leptospirales</taxon>
        <taxon>Leptospiraceae</taxon>
        <taxon>Turneriella</taxon>
    </lineage>
</organism>
<dbReference type="PANTHER" id="PTHR40590:SF1">
    <property type="entry name" value="CYTOPLASMIC PROTEIN"/>
    <property type="match status" value="1"/>
</dbReference>
<evidence type="ECO:0000256" key="1">
    <source>
        <dbReference type="SAM" id="SignalP"/>
    </source>
</evidence>
<dbReference type="AlphaFoldDB" id="I4B6E5"/>
<feature type="chain" id="PRO_5003685946" evidence="1">
    <location>
        <begin position="22"/>
        <end position="295"/>
    </location>
</feature>
<evidence type="ECO:0000313" key="3">
    <source>
        <dbReference type="Proteomes" id="UP000006048"/>
    </source>
</evidence>
<sequence>MRSLSIFFGFAFFASALPAQSADRYFFYKATKDSATFYILGSMHMGKPDDADYPAKVYEALNASRLFILEGEVRKEKIRTPDLSLTYLPEGKTLRQYLTKSENEKYRKVGETLGVDVALVDRYQPWFVEFMFGYRLAFNAGFVLEYGTEHRLLRYIDRHIEKEKKPRVFTLEGNDEVLRYMHELSLKDQLQRFRAFLVYSERVGTSNVLEMQKYWREGDDANVLKIFHYYDSKDAASAKYTQVLLYDRNARMAERLNLIARYEGTSFVVTGALHLIGPQNILEHLKQAGFKIERL</sequence>
<gene>
    <name evidence="2" type="ordered locus">Turpa_2207</name>
</gene>
<dbReference type="STRING" id="869212.Turpa_2207"/>
<keyword evidence="1" id="KW-0732">Signal</keyword>
<name>I4B6E5_TURPD</name>
<dbReference type="OrthoDB" id="9798714at2"/>
<dbReference type="CDD" id="cd14789">
    <property type="entry name" value="Tiki"/>
    <property type="match status" value="1"/>
</dbReference>
<reference evidence="2 3" key="1">
    <citation type="submission" date="2012-06" db="EMBL/GenBank/DDBJ databases">
        <title>The complete chromosome of genome of Turneriella parva DSM 21527.</title>
        <authorList>
            <consortium name="US DOE Joint Genome Institute (JGI-PGF)"/>
            <person name="Lucas S."/>
            <person name="Han J."/>
            <person name="Lapidus A."/>
            <person name="Bruce D."/>
            <person name="Goodwin L."/>
            <person name="Pitluck S."/>
            <person name="Peters L."/>
            <person name="Kyrpides N."/>
            <person name="Mavromatis K."/>
            <person name="Ivanova N."/>
            <person name="Mikhailova N."/>
            <person name="Chertkov O."/>
            <person name="Detter J.C."/>
            <person name="Tapia R."/>
            <person name="Han C."/>
            <person name="Land M."/>
            <person name="Hauser L."/>
            <person name="Markowitz V."/>
            <person name="Cheng J.-F."/>
            <person name="Hugenholtz P."/>
            <person name="Woyke T."/>
            <person name="Wu D."/>
            <person name="Gronow S."/>
            <person name="Wellnitz S."/>
            <person name="Brambilla E."/>
            <person name="Klenk H.-P."/>
            <person name="Eisen J.A."/>
        </authorList>
    </citation>
    <scope>NUCLEOTIDE SEQUENCE [LARGE SCALE GENOMIC DNA]</scope>
    <source>
        <strain evidence="3">ATCC BAA-1111 / DSM 21527 / NCTC 11395 / H</strain>
    </source>
</reference>
<protein>
    <submittedName>
        <fullName evidence="2">GumN family protein</fullName>
    </submittedName>
</protein>
<feature type="signal peptide" evidence="1">
    <location>
        <begin position="1"/>
        <end position="21"/>
    </location>
</feature>
<dbReference type="HOGENOM" id="CLU_057525_2_1_12"/>
<accession>I4B6E5</accession>
<dbReference type="EMBL" id="CP002959">
    <property type="protein sequence ID" value="AFM12852.1"/>
    <property type="molecule type" value="Genomic_DNA"/>
</dbReference>
<dbReference type="Pfam" id="PF01963">
    <property type="entry name" value="TraB_PrgY_gumN"/>
    <property type="match status" value="1"/>
</dbReference>
<dbReference type="PANTHER" id="PTHR40590">
    <property type="entry name" value="CYTOPLASMIC PROTEIN-RELATED"/>
    <property type="match status" value="1"/>
</dbReference>
<proteinExistence type="predicted"/>
<dbReference type="RefSeq" id="WP_014803358.1">
    <property type="nucleotide sequence ID" value="NC_018020.1"/>
</dbReference>